<feature type="disulfide bond" evidence="16">
    <location>
        <begin position="756"/>
        <end position="814"/>
    </location>
</feature>
<evidence type="ECO:0000256" key="19">
    <source>
        <dbReference type="SAM" id="SignalP"/>
    </source>
</evidence>
<evidence type="ECO:0000256" key="7">
    <source>
        <dbReference type="ARBA" id="ARBA00022989"/>
    </source>
</evidence>
<evidence type="ECO:0000256" key="14">
    <source>
        <dbReference type="ARBA" id="ARBA00049638"/>
    </source>
</evidence>
<accession>A0A7J6ELL8</accession>
<comment type="caution">
    <text evidence="21">The sequence shown here is derived from an EMBL/GenBank/DDBJ whole genome shotgun (WGS) entry which is preliminary data.</text>
</comment>
<evidence type="ECO:0000256" key="18">
    <source>
        <dbReference type="SAM" id="Phobius"/>
    </source>
</evidence>
<organism evidence="21 22">
    <name type="scientific">Cannabis sativa</name>
    <name type="common">Hemp</name>
    <name type="synonym">Marijuana</name>
    <dbReference type="NCBI Taxonomy" id="3483"/>
    <lineage>
        <taxon>Eukaryota</taxon>
        <taxon>Viridiplantae</taxon>
        <taxon>Streptophyta</taxon>
        <taxon>Embryophyta</taxon>
        <taxon>Tracheophyta</taxon>
        <taxon>Spermatophyta</taxon>
        <taxon>Magnoliopsida</taxon>
        <taxon>eudicotyledons</taxon>
        <taxon>Gunneridae</taxon>
        <taxon>Pentapetalae</taxon>
        <taxon>rosids</taxon>
        <taxon>fabids</taxon>
        <taxon>Rosales</taxon>
        <taxon>Cannabaceae</taxon>
        <taxon>Cannabis</taxon>
    </lineage>
</organism>
<dbReference type="PIRSF" id="PIRSF037090">
    <property type="entry name" value="Iontro_Glu-like_rcpt_pln"/>
    <property type="match status" value="1"/>
</dbReference>
<comment type="function">
    <text evidence="15">Glutamate-gated receptor that probably acts as non-selective cation channel.</text>
</comment>
<keyword evidence="9 15" id="KW-0472">Membrane</keyword>
<proteinExistence type="inferred from homology"/>
<gene>
    <name evidence="21" type="ORF">F8388_014321</name>
</gene>
<feature type="signal peptide" evidence="19">
    <location>
        <begin position="1"/>
        <end position="30"/>
    </location>
</feature>
<evidence type="ECO:0000256" key="5">
    <source>
        <dbReference type="ARBA" id="ARBA00022692"/>
    </source>
</evidence>
<keyword evidence="13 15" id="KW-0407">Ion channel</keyword>
<keyword evidence="11" id="KW-0325">Glycoprotein</keyword>
<evidence type="ECO:0000256" key="4">
    <source>
        <dbReference type="ARBA" id="ARBA00022448"/>
    </source>
</evidence>
<keyword evidence="5 18" id="KW-0812">Transmembrane</keyword>
<dbReference type="GO" id="GO:0016020">
    <property type="term" value="C:membrane"/>
    <property type="evidence" value="ECO:0007669"/>
    <property type="project" value="UniProtKB-SubCell"/>
</dbReference>
<feature type="chain" id="PRO_5029558525" description="Glutamate receptor" evidence="19">
    <location>
        <begin position="31"/>
        <end position="964"/>
    </location>
</feature>
<evidence type="ECO:0000313" key="22">
    <source>
        <dbReference type="Proteomes" id="UP000525078"/>
    </source>
</evidence>
<reference evidence="21 22" key="1">
    <citation type="journal article" date="2020" name="bioRxiv">
        <title>Sequence and annotation of 42 cannabis genomes reveals extensive copy number variation in cannabinoid synthesis and pathogen resistance genes.</title>
        <authorList>
            <person name="Mckernan K.J."/>
            <person name="Helbert Y."/>
            <person name="Kane L.T."/>
            <person name="Ebling H."/>
            <person name="Zhang L."/>
            <person name="Liu B."/>
            <person name="Eaton Z."/>
            <person name="Mclaughlin S."/>
            <person name="Kingan S."/>
            <person name="Baybayan P."/>
            <person name="Concepcion G."/>
            <person name="Jordan M."/>
            <person name="Riva A."/>
            <person name="Barbazuk W."/>
            <person name="Harkins T."/>
        </authorList>
    </citation>
    <scope>NUCLEOTIDE SEQUENCE [LARGE SCALE GENOMIC DNA]</scope>
    <source>
        <strain evidence="22">cv. Jamaican Lion 4</strain>
        <tissue evidence="21">Leaf</tissue>
    </source>
</reference>
<sequence>MEMTKNNNNSCAIFLLILLMVNCSSTSCLAQNDTIPVEVGVVFDLETWLGKVWLSCIELGLSDFYGSHPNFKTRLILNIRDSKEDVVTAASQALDLIKNVQVRAILGPHKSTQAKFIIDLGQKAQVPIISFSATSPSLKISNQSTYFFQTATSDSSQVLAISSIVKAFRWRKVVPIYIDNEYGEGIIPYLVDALGEVNTEVPYRSAIPPSATDDQIKAELYKLNTMQTRVFVVHTSSDLGIRLFTIANKIGMLGQGYVWIITQDFANRLNSLNSSIIDSMEGVLGIKTFVPQSKELDSFKARWKANYFYKNIDQIGKNPTFFDAKLNVMGFWAYDSVHALALAVEKLISTSGGVINTTTLNSVTNTSGSTNLDSFNVSPIGPKLLETLSSTRFKGLAGDFILDNGQLKTPIFEIVNIVNGGKGRIGYWTQNNGLVRNLANLSVEYSTSKSSLKPILWPGEHTNSPKGYWENPTNEKRLRIGIPNSSVYREFVDVINCDANTSILSSSDVIGFSIDVFKASVRALPYALNYDFYKYDAVVADVTIRANRSQYVYFTLPYTESGVAMVVPVKDNMTKSAWVFLKPLTWDLWVTTFCFFLFIGFVVWVLEHRINEDFRGPPSHQIGTSFWFSFSTIGLFAEERVVSNLGRFVVIVWAFVLLILTQSYAASLTSLLTVEQLEPTIKDINQILKSGERVGCLGYSFVYELLKQRGFANSQIVLLNSTQQCDHFLSIGSAKGGIAAYVDETPNTKIFLAQYCSKYTLIGPIFKTAGYGFAFRNGSPLAHDISKAILNVTEGDEMKKIENKWFMTTEQNTCLNSDPKISSNSLSLDNFWGLFLIAGVSSLSTLIIFAIMFLQKHKQIWSNSQSSIPRRIGAISKIFDQKDLNFHTFKKRSNNQFYGGYGTDFVEFSANNTNCPPSPSTSNSTGSNSPMPMGEQLGTILISSAQASPPNHDGHIVQISTTHN</sequence>
<evidence type="ECO:0000256" key="12">
    <source>
        <dbReference type="ARBA" id="ARBA00023286"/>
    </source>
</evidence>
<dbReference type="EMBL" id="JAATIP010000224">
    <property type="protein sequence ID" value="KAF4358550.1"/>
    <property type="molecule type" value="Genomic_DNA"/>
</dbReference>
<feature type="domain" description="Ionotropic glutamate receptor C-terminal" evidence="20">
    <location>
        <begin position="479"/>
        <end position="808"/>
    </location>
</feature>
<dbReference type="PROSITE" id="PS51257">
    <property type="entry name" value="PROKAR_LIPOPROTEIN"/>
    <property type="match status" value="1"/>
</dbReference>
<evidence type="ECO:0000256" key="15">
    <source>
        <dbReference type="PIRNR" id="PIRNR037090"/>
    </source>
</evidence>
<dbReference type="FunFam" id="1.10.287.70:FF:000037">
    <property type="entry name" value="Glutamate receptor"/>
    <property type="match status" value="1"/>
</dbReference>
<evidence type="ECO:0000313" key="21">
    <source>
        <dbReference type="EMBL" id="KAF4358550.1"/>
    </source>
</evidence>
<feature type="region of interest" description="Disordered" evidence="17">
    <location>
        <begin position="945"/>
        <end position="964"/>
    </location>
</feature>
<evidence type="ECO:0000256" key="17">
    <source>
        <dbReference type="SAM" id="MobiDB-lite"/>
    </source>
</evidence>
<evidence type="ECO:0000256" key="8">
    <source>
        <dbReference type="ARBA" id="ARBA00023065"/>
    </source>
</evidence>
<feature type="compositionally biased region" description="Low complexity" evidence="17">
    <location>
        <begin position="912"/>
        <end position="932"/>
    </location>
</feature>
<feature type="transmembrane region" description="Helical" evidence="18">
    <location>
        <begin position="586"/>
        <end position="606"/>
    </location>
</feature>
<keyword evidence="12 15" id="KW-1071">Ligand-gated ion channel</keyword>
<evidence type="ECO:0000256" key="2">
    <source>
        <dbReference type="ARBA" id="ARBA00008685"/>
    </source>
</evidence>
<evidence type="ECO:0000259" key="20">
    <source>
        <dbReference type="SMART" id="SM00079"/>
    </source>
</evidence>
<evidence type="ECO:0000256" key="11">
    <source>
        <dbReference type="ARBA" id="ARBA00023180"/>
    </source>
</evidence>
<dbReference type="InterPro" id="IPR015683">
    <property type="entry name" value="Ionotropic_Glu_rcpt"/>
</dbReference>
<evidence type="ECO:0000256" key="6">
    <source>
        <dbReference type="ARBA" id="ARBA00022729"/>
    </source>
</evidence>
<dbReference type="Gene3D" id="1.10.287.70">
    <property type="match status" value="1"/>
</dbReference>
<keyword evidence="7 18" id="KW-1133">Transmembrane helix</keyword>
<dbReference type="Pfam" id="PF01094">
    <property type="entry name" value="ANF_receptor"/>
    <property type="match status" value="1"/>
</dbReference>
<feature type="region of interest" description="Disordered" evidence="17">
    <location>
        <begin position="912"/>
        <end position="935"/>
    </location>
</feature>
<dbReference type="InterPro" id="IPR044440">
    <property type="entry name" value="GABAb_receptor_plant_PBP1"/>
</dbReference>
<dbReference type="PANTHER" id="PTHR34836:SF1">
    <property type="entry name" value="OS09G0428600 PROTEIN"/>
    <property type="match status" value="1"/>
</dbReference>
<dbReference type="CDD" id="cd19990">
    <property type="entry name" value="PBP1_GABAb_receptor_plant"/>
    <property type="match status" value="1"/>
</dbReference>
<dbReference type="GO" id="GO:0015276">
    <property type="term" value="F:ligand-gated monoatomic ion channel activity"/>
    <property type="evidence" value="ECO:0007669"/>
    <property type="project" value="InterPro"/>
</dbReference>
<dbReference type="InterPro" id="IPR017103">
    <property type="entry name" value="Iontropic_Glu_rcpt_pln"/>
</dbReference>
<dbReference type="Gene3D" id="3.40.50.2300">
    <property type="match status" value="3"/>
</dbReference>
<keyword evidence="10 15" id="KW-0675">Receptor</keyword>
<comment type="subunit">
    <text evidence="3">May form heteromers.</text>
</comment>
<protein>
    <recommendedName>
        <fullName evidence="15">Glutamate receptor</fullName>
    </recommendedName>
</protein>
<dbReference type="InterPro" id="IPR001828">
    <property type="entry name" value="ANF_lig-bd_rcpt"/>
</dbReference>
<comment type="function">
    <text evidence="14">Glutamate-gated receptor that probably acts as a non-selective cation channel. May be involved in light-signal transduction and calcium homeostasis via the regulation of calcium influx into cells.</text>
</comment>
<evidence type="ECO:0000256" key="1">
    <source>
        <dbReference type="ARBA" id="ARBA00004141"/>
    </source>
</evidence>
<dbReference type="AlphaFoldDB" id="A0A7J6ELL8"/>
<keyword evidence="8 15" id="KW-0406">Ion transport</keyword>
<evidence type="ECO:0000256" key="16">
    <source>
        <dbReference type="PIRSR" id="PIRSR037090-50"/>
    </source>
</evidence>
<dbReference type="CDD" id="cd13686">
    <property type="entry name" value="GluR_Plant"/>
    <property type="match status" value="1"/>
</dbReference>
<evidence type="ECO:0000256" key="3">
    <source>
        <dbReference type="ARBA" id="ARBA00011095"/>
    </source>
</evidence>
<comment type="similarity">
    <text evidence="2 15">Belongs to the glutamate-gated ion channel (TC 1.A.10.1) family.</text>
</comment>
<keyword evidence="4 15" id="KW-0813">Transport</keyword>
<dbReference type="SUPFAM" id="SSF53850">
    <property type="entry name" value="Periplasmic binding protein-like II"/>
    <property type="match status" value="1"/>
</dbReference>
<keyword evidence="16" id="KW-1015">Disulfide bond</keyword>
<evidence type="ECO:0000256" key="13">
    <source>
        <dbReference type="ARBA" id="ARBA00023303"/>
    </source>
</evidence>
<dbReference type="FunFam" id="3.40.50.2300:FF:000188">
    <property type="entry name" value="Glutamate receptor"/>
    <property type="match status" value="1"/>
</dbReference>
<evidence type="ECO:0000256" key="10">
    <source>
        <dbReference type="ARBA" id="ARBA00023170"/>
    </source>
</evidence>
<comment type="subcellular location">
    <subcellularLocation>
        <location evidence="1">Membrane</location>
        <topology evidence="1">Multi-pass membrane protein</topology>
    </subcellularLocation>
</comment>
<dbReference type="Gene3D" id="3.40.190.10">
    <property type="entry name" value="Periplasmic binding protein-like II"/>
    <property type="match status" value="3"/>
</dbReference>
<dbReference type="Proteomes" id="UP000525078">
    <property type="component" value="Unassembled WGS sequence"/>
</dbReference>
<dbReference type="InterPro" id="IPR001320">
    <property type="entry name" value="Iontro_rcpt_C"/>
</dbReference>
<dbReference type="PANTHER" id="PTHR34836">
    <property type="entry name" value="OS06G0188250 PROTEIN"/>
    <property type="match status" value="1"/>
</dbReference>
<dbReference type="SUPFAM" id="SSF53822">
    <property type="entry name" value="Periplasmic binding protein-like I"/>
    <property type="match status" value="1"/>
</dbReference>
<evidence type="ECO:0000256" key="9">
    <source>
        <dbReference type="ARBA" id="ARBA00023136"/>
    </source>
</evidence>
<dbReference type="Pfam" id="PF00060">
    <property type="entry name" value="Lig_chan"/>
    <property type="match status" value="1"/>
</dbReference>
<feature type="transmembrane region" description="Helical" evidence="18">
    <location>
        <begin position="645"/>
        <end position="665"/>
    </location>
</feature>
<name>A0A7J6ELL8_CANSA</name>
<keyword evidence="6 19" id="KW-0732">Signal</keyword>
<dbReference type="SMART" id="SM00079">
    <property type="entry name" value="PBPe"/>
    <property type="match status" value="1"/>
</dbReference>
<dbReference type="SUPFAM" id="SSF81324">
    <property type="entry name" value="Voltage-gated potassium channels"/>
    <property type="match status" value="1"/>
</dbReference>
<feature type="transmembrane region" description="Helical" evidence="18">
    <location>
        <begin position="831"/>
        <end position="854"/>
    </location>
</feature>
<dbReference type="InterPro" id="IPR028082">
    <property type="entry name" value="Peripla_BP_I"/>
</dbReference>